<gene>
    <name evidence="1" type="primary">Dsim\GD28188</name>
    <name evidence="1" type="ORF">Dsimw501_GD28188</name>
</gene>
<reference evidence="1" key="1">
    <citation type="journal article" date="2013" name="Genome Res.">
        <title>A second-generation assembly of the Drosophila simulans genome provides new insights into patterns of lineage-specific divergence.</title>
        <authorList>
            <person name="Hu T.T."/>
            <person name="Eisen M.B."/>
            <person name="Thornton K.R."/>
            <person name="Andolfatto P."/>
        </authorList>
    </citation>
    <scope>NUCLEOTIDE SEQUENCE [LARGE SCALE GENOMIC DNA]</scope>
    <source>
        <strain evidence="1">W501</strain>
    </source>
</reference>
<dbReference type="AlphaFoldDB" id="A0A0J9R1C3"/>
<dbReference type="KEGG" id="dsi:Dsimw501_GD28188"/>
<accession>A0A0J9R1C3</accession>
<protein>
    <submittedName>
        <fullName evidence="1">Uncharacterized protein</fullName>
    </submittedName>
</protein>
<reference evidence="1" key="2">
    <citation type="submission" date="2014-06" db="EMBL/GenBank/DDBJ databases">
        <authorList>
            <person name="Hu T."/>
            <person name="Eisen M.B."/>
            <person name="Thornton K.R."/>
            <person name="Andolfatto P."/>
        </authorList>
    </citation>
    <scope>NUCLEOTIDE SEQUENCE</scope>
    <source>
        <strain evidence="1">W501</strain>
    </source>
</reference>
<dbReference type="Bgee" id="FBgn0269478">
    <property type="expression patterns" value="Expressed in female reproductive system and 2 other cell types or tissues"/>
</dbReference>
<organism evidence="1">
    <name type="scientific">Drosophila simulans</name>
    <name type="common">Fruit fly</name>
    <dbReference type="NCBI Taxonomy" id="7240"/>
    <lineage>
        <taxon>Eukaryota</taxon>
        <taxon>Metazoa</taxon>
        <taxon>Ecdysozoa</taxon>
        <taxon>Arthropoda</taxon>
        <taxon>Hexapoda</taxon>
        <taxon>Insecta</taxon>
        <taxon>Pterygota</taxon>
        <taxon>Neoptera</taxon>
        <taxon>Endopterygota</taxon>
        <taxon>Diptera</taxon>
        <taxon>Brachycera</taxon>
        <taxon>Muscomorpha</taxon>
        <taxon>Ephydroidea</taxon>
        <taxon>Drosophilidae</taxon>
        <taxon>Drosophila</taxon>
        <taxon>Sophophora</taxon>
    </lineage>
</organism>
<proteinExistence type="predicted"/>
<sequence>MFLFSVLDLNAETRRQRRSRFESYELFVLSYDDARYISIPISRPSYSVQFSFQIRSGTGLRFSDLRYQRAGAWELLWGYRESRVAASAFGQICHLQGAMNTSKRGFCKQQQLIEIYWESL</sequence>
<dbReference type="Proteomes" id="UP000035880">
    <property type="component" value="Chromosome 2L"/>
</dbReference>
<evidence type="ECO:0000313" key="1">
    <source>
        <dbReference type="EMBL" id="KMY90037.1"/>
    </source>
</evidence>
<dbReference type="EMBL" id="CM002910">
    <property type="protein sequence ID" value="KMY90037.1"/>
    <property type="molecule type" value="Genomic_DNA"/>
</dbReference>
<reference evidence="1" key="3">
    <citation type="submission" date="2015-04" db="EMBL/GenBank/DDBJ databases">
        <authorList>
            <consortium name="FlyBase"/>
        </authorList>
    </citation>
    <scope>NUCLEOTIDE SEQUENCE</scope>
    <source>
        <strain evidence="1">W501</strain>
    </source>
</reference>
<name>A0A0J9R1C3_DROSI</name>